<dbReference type="InterPro" id="IPR003742">
    <property type="entry name" value="RlmH-like"/>
</dbReference>
<dbReference type="HAMAP" id="MF_00658">
    <property type="entry name" value="23SrRNA_methyltr_H"/>
    <property type="match status" value="1"/>
</dbReference>
<dbReference type="PANTHER" id="PTHR33603:SF1">
    <property type="entry name" value="RIBOSOMAL RNA LARGE SUBUNIT METHYLTRANSFERASE H"/>
    <property type="match status" value="1"/>
</dbReference>
<keyword evidence="1 7" id="KW-0963">Cytoplasm</keyword>
<dbReference type="AlphaFoldDB" id="A0A9D1LBN7"/>
<dbReference type="InterPro" id="IPR029026">
    <property type="entry name" value="tRNA_m1G_MTases_N"/>
</dbReference>
<dbReference type="PIRSF" id="PIRSF004505">
    <property type="entry name" value="MT_bac"/>
    <property type="match status" value="1"/>
</dbReference>
<evidence type="ECO:0000256" key="2">
    <source>
        <dbReference type="ARBA" id="ARBA00022552"/>
    </source>
</evidence>
<evidence type="ECO:0000256" key="4">
    <source>
        <dbReference type="ARBA" id="ARBA00022679"/>
    </source>
</evidence>
<gene>
    <name evidence="7 8" type="primary">rlmH</name>
    <name evidence="8" type="ORF">IAD50_08995</name>
</gene>
<evidence type="ECO:0000256" key="1">
    <source>
        <dbReference type="ARBA" id="ARBA00022490"/>
    </source>
</evidence>
<evidence type="ECO:0000256" key="7">
    <source>
        <dbReference type="HAMAP-Rule" id="MF_00658"/>
    </source>
</evidence>
<protein>
    <recommendedName>
        <fullName evidence="7">Ribosomal RNA large subunit methyltransferase H</fullName>
        <ecNumber evidence="7">2.1.1.177</ecNumber>
    </recommendedName>
    <alternativeName>
        <fullName evidence="7">23S rRNA (pseudouridine1915-N3)-methyltransferase</fullName>
    </alternativeName>
    <alternativeName>
        <fullName evidence="7">23S rRNA m3Psi1915 methyltransferase</fullName>
    </alternativeName>
    <alternativeName>
        <fullName evidence="7">rRNA (pseudouridine-N3-)-methyltransferase RlmH</fullName>
    </alternativeName>
</protein>
<keyword evidence="4 7" id="KW-0808">Transferase</keyword>
<comment type="similarity">
    <text evidence="6 7">Belongs to the RNA methyltransferase RlmH family.</text>
</comment>
<reference evidence="8" key="2">
    <citation type="journal article" date="2021" name="PeerJ">
        <title>Extensive microbial diversity within the chicken gut microbiome revealed by metagenomics and culture.</title>
        <authorList>
            <person name="Gilroy R."/>
            <person name="Ravi A."/>
            <person name="Getino M."/>
            <person name="Pursley I."/>
            <person name="Horton D.L."/>
            <person name="Alikhan N.F."/>
            <person name="Baker D."/>
            <person name="Gharbi K."/>
            <person name="Hall N."/>
            <person name="Watson M."/>
            <person name="Adriaenssens E.M."/>
            <person name="Foster-Nyarko E."/>
            <person name="Jarju S."/>
            <person name="Secka A."/>
            <person name="Antonio M."/>
            <person name="Oren A."/>
            <person name="Chaudhuri R.R."/>
            <person name="La Ragione R."/>
            <person name="Hildebrand F."/>
            <person name="Pallen M.J."/>
        </authorList>
    </citation>
    <scope>NUCLEOTIDE SEQUENCE</scope>
    <source>
        <strain evidence="8">CHK195-4489</strain>
    </source>
</reference>
<dbReference type="EC" id="2.1.1.177" evidence="7"/>
<dbReference type="Gene3D" id="3.40.1280.10">
    <property type="match status" value="1"/>
</dbReference>
<evidence type="ECO:0000256" key="3">
    <source>
        <dbReference type="ARBA" id="ARBA00022603"/>
    </source>
</evidence>
<feature type="binding site" evidence="7">
    <location>
        <position position="102"/>
    </location>
    <ligand>
        <name>S-adenosyl-L-methionine</name>
        <dbReference type="ChEBI" id="CHEBI:59789"/>
    </ligand>
</feature>
<reference evidence="8" key="1">
    <citation type="submission" date="2020-10" db="EMBL/GenBank/DDBJ databases">
        <authorList>
            <person name="Gilroy R."/>
        </authorList>
    </citation>
    <scope>NUCLEOTIDE SEQUENCE</scope>
    <source>
        <strain evidence="8">CHK195-4489</strain>
    </source>
</reference>
<organism evidence="8 9">
    <name type="scientific">Candidatus Egerieisoma faecipullorum</name>
    <dbReference type="NCBI Taxonomy" id="2840963"/>
    <lineage>
        <taxon>Bacteria</taxon>
        <taxon>Bacillati</taxon>
        <taxon>Bacillota</taxon>
        <taxon>Clostridia</taxon>
        <taxon>Eubacteriales</taxon>
        <taxon>Clostridiaceae</taxon>
        <taxon>Clostridiaceae incertae sedis</taxon>
        <taxon>Candidatus Egerieisoma</taxon>
    </lineage>
</organism>
<comment type="subcellular location">
    <subcellularLocation>
        <location evidence="7">Cytoplasm</location>
    </subcellularLocation>
</comment>
<evidence type="ECO:0000256" key="5">
    <source>
        <dbReference type="ARBA" id="ARBA00022691"/>
    </source>
</evidence>
<name>A0A9D1LBN7_9CLOT</name>
<dbReference type="InterPro" id="IPR029028">
    <property type="entry name" value="Alpha/beta_knot_MTases"/>
</dbReference>
<dbReference type="SUPFAM" id="SSF75217">
    <property type="entry name" value="alpha/beta knot"/>
    <property type="match status" value="1"/>
</dbReference>
<dbReference type="PANTHER" id="PTHR33603">
    <property type="entry name" value="METHYLTRANSFERASE"/>
    <property type="match status" value="1"/>
</dbReference>
<dbReference type="Proteomes" id="UP000824089">
    <property type="component" value="Unassembled WGS sequence"/>
</dbReference>
<keyword evidence="2 7" id="KW-0698">rRNA processing</keyword>
<dbReference type="Pfam" id="PF02590">
    <property type="entry name" value="SPOUT_MTase"/>
    <property type="match status" value="1"/>
</dbReference>
<dbReference type="EMBL" id="DVMM01000200">
    <property type="protein sequence ID" value="HIU30413.1"/>
    <property type="molecule type" value="Genomic_DNA"/>
</dbReference>
<sequence length="153" mass="16950">MHFTILCVGKLKENYLRAAVADYVGRLSKYTKIDIVEVPEDNHTVSAKRIDAEGASLVKKIVPGSCVIALDLHGRELSSERLAEYIAEKTVAGNSDFTFVIGGSDGIGNQVTTRADLRLCLSPMTFPHQLTRLILAEQLYRAMKINNGEQYHK</sequence>
<evidence type="ECO:0000313" key="9">
    <source>
        <dbReference type="Proteomes" id="UP000824089"/>
    </source>
</evidence>
<evidence type="ECO:0000256" key="6">
    <source>
        <dbReference type="ARBA" id="ARBA00038303"/>
    </source>
</evidence>
<keyword evidence="5 7" id="KW-0949">S-adenosyl-L-methionine</keyword>
<comment type="subunit">
    <text evidence="7">Homodimer.</text>
</comment>
<dbReference type="NCBIfam" id="NF000985">
    <property type="entry name" value="PRK00103.1-3"/>
    <property type="match status" value="1"/>
</dbReference>
<feature type="binding site" evidence="7">
    <location>
        <position position="70"/>
    </location>
    <ligand>
        <name>S-adenosyl-L-methionine</name>
        <dbReference type="ChEBI" id="CHEBI:59789"/>
    </ligand>
</feature>
<comment type="catalytic activity">
    <reaction evidence="7">
        <text>pseudouridine(1915) in 23S rRNA + S-adenosyl-L-methionine = N(3)-methylpseudouridine(1915) in 23S rRNA + S-adenosyl-L-homocysteine + H(+)</text>
        <dbReference type="Rhea" id="RHEA:42752"/>
        <dbReference type="Rhea" id="RHEA-COMP:10221"/>
        <dbReference type="Rhea" id="RHEA-COMP:10222"/>
        <dbReference type="ChEBI" id="CHEBI:15378"/>
        <dbReference type="ChEBI" id="CHEBI:57856"/>
        <dbReference type="ChEBI" id="CHEBI:59789"/>
        <dbReference type="ChEBI" id="CHEBI:65314"/>
        <dbReference type="ChEBI" id="CHEBI:74486"/>
        <dbReference type="EC" id="2.1.1.177"/>
    </reaction>
</comment>
<comment type="caution">
    <text evidence="8">The sequence shown here is derived from an EMBL/GenBank/DDBJ whole genome shotgun (WGS) entry which is preliminary data.</text>
</comment>
<evidence type="ECO:0000313" key="8">
    <source>
        <dbReference type="EMBL" id="HIU30413.1"/>
    </source>
</evidence>
<feature type="binding site" evidence="7">
    <location>
        <begin position="121"/>
        <end position="126"/>
    </location>
    <ligand>
        <name>S-adenosyl-L-methionine</name>
        <dbReference type="ChEBI" id="CHEBI:59789"/>
    </ligand>
</feature>
<dbReference type="GO" id="GO:0070038">
    <property type="term" value="F:rRNA (pseudouridine-N3-)-methyltransferase activity"/>
    <property type="evidence" value="ECO:0007669"/>
    <property type="project" value="UniProtKB-UniRule"/>
</dbReference>
<keyword evidence="3 7" id="KW-0489">Methyltransferase</keyword>
<comment type="function">
    <text evidence="7">Specifically methylates the pseudouridine at position 1915 (m3Psi1915) in 23S rRNA.</text>
</comment>
<proteinExistence type="inferred from homology"/>
<dbReference type="GO" id="GO:0005737">
    <property type="term" value="C:cytoplasm"/>
    <property type="evidence" value="ECO:0007669"/>
    <property type="project" value="UniProtKB-SubCell"/>
</dbReference>
<dbReference type="CDD" id="cd18081">
    <property type="entry name" value="RlmH-like"/>
    <property type="match status" value="1"/>
</dbReference>
<accession>A0A9D1LBN7</accession>